<evidence type="ECO:0000313" key="2">
    <source>
        <dbReference type="EMBL" id="KAG6370230.1"/>
    </source>
</evidence>
<comment type="caution">
    <text evidence="2">The sequence shown here is derived from an EMBL/GenBank/DDBJ whole genome shotgun (WGS) entry which is preliminary data.</text>
</comment>
<dbReference type="AlphaFoldDB" id="A0A8I2YE59"/>
<organism evidence="2 3">
    <name type="scientific">Boletus reticuloceps</name>
    <dbReference type="NCBI Taxonomy" id="495285"/>
    <lineage>
        <taxon>Eukaryota</taxon>
        <taxon>Fungi</taxon>
        <taxon>Dikarya</taxon>
        <taxon>Basidiomycota</taxon>
        <taxon>Agaricomycotina</taxon>
        <taxon>Agaricomycetes</taxon>
        <taxon>Agaricomycetidae</taxon>
        <taxon>Boletales</taxon>
        <taxon>Boletineae</taxon>
        <taxon>Boletaceae</taxon>
        <taxon>Boletoideae</taxon>
        <taxon>Boletus</taxon>
    </lineage>
</organism>
<keyword evidence="3" id="KW-1185">Reference proteome</keyword>
<dbReference type="InterPro" id="IPR056176">
    <property type="entry name" value="TPR_COPA_B"/>
</dbReference>
<dbReference type="EMBL" id="JAGFBS010000055">
    <property type="protein sequence ID" value="KAG6370230.1"/>
    <property type="molecule type" value="Genomic_DNA"/>
</dbReference>
<name>A0A8I2YE59_9AGAM</name>
<sequence length="139" mass="15026">MVSKDLKEIAMQVTSDPDHNFELSLQLDDLDAAVDIVRSIPEHEAEAKVKALDDRALAVWRFDLAREAFERANDLSALMLLLLLTGDRDVLHQLGVAAIGGYQGMCGPAREDESSTRGGLVFSYFGTAGGRCVASGTTE</sequence>
<evidence type="ECO:0000259" key="1">
    <source>
        <dbReference type="Pfam" id="PF23953"/>
    </source>
</evidence>
<evidence type="ECO:0000313" key="3">
    <source>
        <dbReference type="Proteomes" id="UP000683000"/>
    </source>
</evidence>
<dbReference type="Pfam" id="PF23953">
    <property type="entry name" value="TPR_COPA_B"/>
    <property type="match status" value="1"/>
</dbReference>
<reference evidence="2" key="1">
    <citation type="submission" date="2021-03" db="EMBL/GenBank/DDBJ databases">
        <title>Evolutionary innovations through gain and loss of genes in the ectomycorrhizal Boletales.</title>
        <authorList>
            <person name="Wu G."/>
            <person name="Miyauchi S."/>
            <person name="Morin E."/>
            <person name="Yang Z.-L."/>
            <person name="Xu J."/>
            <person name="Martin F.M."/>
        </authorList>
    </citation>
    <scope>NUCLEOTIDE SEQUENCE</scope>
    <source>
        <strain evidence="2">BR01</strain>
    </source>
</reference>
<feature type="domain" description="COPA/B TPR" evidence="1">
    <location>
        <begin position="3"/>
        <end position="98"/>
    </location>
</feature>
<dbReference type="Gene3D" id="1.25.40.470">
    <property type="match status" value="1"/>
</dbReference>
<protein>
    <submittedName>
        <fullName evidence="2">Coatomer WD associated region-domain-containing protein</fullName>
    </submittedName>
</protein>
<accession>A0A8I2YE59</accession>
<dbReference type="OrthoDB" id="2655508at2759"/>
<dbReference type="Proteomes" id="UP000683000">
    <property type="component" value="Unassembled WGS sequence"/>
</dbReference>
<gene>
    <name evidence="2" type="ORF">JVT61DRAFT_12385</name>
</gene>
<proteinExistence type="predicted"/>